<accession>A0A200HSN8</accession>
<evidence type="ECO:0000256" key="1">
    <source>
        <dbReference type="ARBA" id="ARBA00022676"/>
    </source>
</evidence>
<sequence length="471" mass="56294">MCIDNNYGRYISPLLYSLHQHHETVNVYLIYADLNEEMFLLLMDLKRVLTHLNIKLIRIPKYMIEQLKNIQTIHTGLAISTYYRLFIPTLLPHVNRVLYMDVDMIVMKNLDELYYTSFEGNYLVAVNDLAMVRQENYWGTTLLGKSYKNYFNNGLLLMNLYLMRKNQHLSKLLKFIGENYIYFKHDDQDTFNLFYRGAVKYFPMTFNWMPYDYQFYVEKFEDLSIVHFCGDAAKPWRNHSYVDDNHTLLKNYYRCSKLAVDHLLNRQPRVAIFTDDTGIFNSEKHKVESFLMQLEANVEIYILFDEQQAADYLYDYAQLSPYIHLVAKKQRSRLQIIQEIIQKDTTDYVYCLFGKDFLDVDTALYQLTSLAKDYHADIVFSTYKRLDEANGSFIFYNADGRIYPVLPDEYESYKQRDFDNLQSLQGLLIRSSLLMKEMKQDISSEQELMSVLLESKPRIYYKDEHYWIQKI</sequence>
<dbReference type="SUPFAM" id="SSF53448">
    <property type="entry name" value="Nucleotide-diphospho-sugar transferases"/>
    <property type="match status" value="1"/>
</dbReference>
<keyword evidence="3" id="KW-0479">Metal-binding</keyword>
<evidence type="ECO:0000256" key="3">
    <source>
        <dbReference type="ARBA" id="ARBA00022723"/>
    </source>
</evidence>
<organism evidence="4 5">
    <name type="scientific">Enterococcus cecorum</name>
    <dbReference type="NCBI Taxonomy" id="44008"/>
    <lineage>
        <taxon>Bacteria</taxon>
        <taxon>Bacillati</taxon>
        <taxon>Bacillota</taxon>
        <taxon>Bacilli</taxon>
        <taxon>Lactobacillales</taxon>
        <taxon>Enterococcaceae</taxon>
        <taxon>Enterococcus</taxon>
    </lineage>
</organism>
<keyword evidence="1" id="KW-0328">Glycosyltransferase</keyword>
<dbReference type="CDD" id="cd04194">
    <property type="entry name" value="GT8_A4GalT_like"/>
    <property type="match status" value="1"/>
</dbReference>
<dbReference type="InterPro" id="IPR002495">
    <property type="entry name" value="Glyco_trans_8"/>
</dbReference>
<dbReference type="Gene3D" id="3.90.550.10">
    <property type="entry name" value="Spore Coat Polysaccharide Biosynthesis Protein SpsA, Chain A"/>
    <property type="match status" value="1"/>
</dbReference>
<comment type="caution">
    <text evidence="4">The sequence shown here is derived from an EMBL/GenBank/DDBJ whole genome shotgun (WGS) entry which is preliminary data.</text>
</comment>
<dbReference type="Pfam" id="PF01501">
    <property type="entry name" value="Glyco_transf_8"/>
    <property type="match status" value="1"/>
</dbReference>
<dbReference type="PANTHER" id="PTHR13778">
    <property type="entry name" value="GLYCOSYLTRANSFERASE 8 DOMAIN-CONTAINING PROTEIN"/>
    <property type="match status" value="1"/>
</dbReference>
<dbReference type="Proteomes" id="UP000196503">
    <property type="component" value="Unassembled WGS sequence"/>
</dbReference>
<protein>
    <submittedName>
        <fullName evidence="4">Uncharacterized protein</fullName>
    </submittedName>
</protein>
<name>A0A200HSN8_9ENTE</name>
<dbReference type="InterPro" id="IPR050748">
    <property type="entry name" value="Glycosyltrans_8_dom-fam"/>
</dbReference>
<dbReference type="PANTHER" id="PTHR13778:SF47">
    <property type="entry name" value="LIPOPOLYSACCHARIDE 1,3-GALACTOSYLTRANSFERASE"/>
    <property type="match status" value="1"/>
</dbReference>
<evidence type="ECO:0000256" key="2">
    <source>
        <dbReference type="ARBA" id="ARBA00022679"/>
    </source>
</evidence>
<keyword evidence="2" id="KW-0808">Transferase</keyword>
<dbReference type="GO" id="GO:0046872">
    <property type="term" value="F:metal ion binding"/>
    <property type="evidence" value="ECO:0007669"/>
    <property type="project" value="UniProtKB-KW"/>
</dbReference>
<dbReference type="RefSeq" id="WP_087663694.1">
    <property type="nucleotide sequence ID" value="NZ_NIBL01000003.1"/>
</dbReference>
<evidence type="ECO:0000313" key="4">
    <source>
        <dbReference type="EMBL" id="OUZ15055.1"/>
    </source>
</evidence>
<dbReference type="InterPro" id="IPR029044">
    <property type="entry name" value="Nucleotide-diphossugar_trans"/>
</dbReference>
<proteinExistence type="predicted"/>
<reference evidence="4 5" key="1">
    <citation type="submission" date="2017-05" db="EMBL/GenBank/DDBJ databases">
        <title>The Genome Sequence of Enterococcus faecium 2D5_DIV0622.</title>
        <authorList>
            <consortium name="The Broad Institute Genomics Platform"/>
            <consortium name="The Broad Institute Genomic Center for Infectious Diseases"/>
            <person name="Earl A."/>
            <person name="Manson A."/>
            <person name="Schwartman J."/>
            <person name="Gilmore M."/>
            <person name="Abouelleil A."/>
            <person name="Cao P."/>
            <person name="Chapman S."/>
            <person name="Cusick C."/>
            <person name="Shea T."/>
            <person name="Young S."/>
            <person name="Neafsey D."/>
            <person name="Nusbaum C."/>
            <person name="Birren B."/>
        </authorList>
    </citation>
    <scope>NUCLEOTIDE SEQUENCE [LARGE SCALE GENOMIC DNA]</scope>
    <source>
        <strain evidence="4 5">2D5_DIV0622</strain>
    </source>
</reference>
<dbReference type="EMBL" id="NIBL01000003">
    <property type="protein sequence ID" value="OUZ15055.1"/>
    <property type="molecule type" value="Genomic_DNA"/>
</dbReference>
<evidence type="ECO:0000313" key="5">
    <source>
        <dbReference type="Proteomes" id="UP000196503"/>
    </source>
</evidence>
<gene>
    <name evidence="4" type="ORF">A5869_002162</name>
</gene>
<dbReference type="GO" id="GO:0016757">
    <property type="term" value="F:glycosyltransferase activity"/>
    <property type="evidence" value="ECO:0007669"/>
    <property type="project" value="UniProtKB-KW"/>
</dbReference>
<dbReference type="AlphaFoldDB" id="A0A200HSN8"/>